<dbReference type="PANTHER" id="PTHR36452:SF1">
    <property type="entry name" value="DUF2461 DOMAIN-CONTAINING PROTEIN"/>
    <property type="match status" value="1"/>
</dbReference>
<keyword evidence="2" id="KW-1185">Reference proteome</keyword>
<dbReference type="RefSeq" id="WP_349136936.1">
    <property type="nucleotide sequence ID" value="NZ_JBBMFF010000269.1"/>
</dbReference>
<protein>
    <submittedName>
        <fullName evidence="1">DUF2461 domain-containing protein</fullName>
    </submittedName>
</protein>
<evidence type="ECO:0000313" key="2">
    <source>
        <dbReference type="Proteomes" id="UP001491552"/>
    </source>
</evidence>
<comment type="caution">
    <text evidence="1">The sequence shown here is derived from an EMBL/GenBank/DDBJ whole genome shotgun (WGS) entry which is preliminary data.</text>
</comment>
<organism evidence="1 2">
    <name type="scientific">Faecousia intestinalis</name>
    <dbReference type="NCBI Taxonomy" id="3133167"/>
    <lineage>
        <taxon>Bacteria</taxon>
        <taxon>Bacillati</taxon>
        <taxon>Bacillota</taxon>
        <taxon>Clostridia</taxon>
        <taxon>Eubacteriales</taxon>
        <taxon>Oscillospiraceae</taxon>
        <taxon>Faecousia</taxon>
    </lineage>
</organism>
<accession>A0ABV1GA34</accession>
<sequence length="215" mass="25203">MSFTGFYPETIDFLWGIRLNNNREWFEAHKADYQRFLWEPMKALAADVEAAFTGVEGLRMRVSRIYRDMRMHPPVPYKETSWMCLRHDGASWLEHPCLFFELTSEGYSYGLLLWNPRAAAMERWRTQLGDRTEEFLQMAARAERETGLQLGGRAYVRPKQTPDERLAPYYSLRNVSMMRECPLGDELYTPRLAETVRDTLHALLPLYEFCLSAVG</sequence>
<evidence type="ECO:0000313" key="1">
    <source>
        <dbReference type="EMBL" id="MEQ2512251.1"/>
    </source>
</evidence>
<dbReference type="Pfam" id="PF09365">
    <property type="entry name" value="DUF2461"/>
    <property type="match status" value="1"/>
</dbReference>
<name>A0ABV1GA34_9FIRM</name>
<dbReference type="PIRSF" id="PIRSF028451">
    <property type="entry name" value="UCP028451"/>
    <property type="match status" value="1"/>
</dbReference>
<dbReference type="PANTHER" id="PTHR36452">
    <property type="entry name" value="CHROMOSOME 12, WHOLE GENOME SHOTGUN SEQUENCE"/>
    <property type="match status" value="1"/>
</dbReference>
<dbReference type="Proteomes" id="UP001491552">
    <property type="component" value="Unassembled WGS sequence"/>
</dbReference>
<dbReference type="EMBL" id="JBBMFF010000269">
    <property type="protein sequence ID" value="MEQ2512251.1"/>
    <property type="molecule type" value="Genomic_DNA"/>
</dbReference>
<reference evidence="1 2" key="1">
    <citation type="submission" date="2024-03" db="EMBL/GenBank/DDBJ databases">
        <title>Human intestinal bacterial collection.</title>
        <authorList>
            <person name="Pauvert C."/>
            <person name="Hitch T.C.A."/>
            <person name="Clavel T."/>
        </authorList>
    </citation>
    <scope>NUCLEOTIDE SEQUENCE [LARGE SCALE GENOMIC DNA]</scope>
    <source>
        <strain evidence="1 2">CLA-AA-H192</strain>
    </source>
</reference>
<gene>
    <name evidence="1" type="ORF">WMO66_13540</name>
</gene>
<proteinExistence type="predicted"/>
<dbReference type="InterPro" id="IPR012808">
    <property type="entry name" value="CHP02453"/>
</dbReference>
<dbReference type="InterPro" id="IPR015996">
    <property type="entry name" value="UCP028451"/>
</dbReference>